<dbReference type="Pfam" id="PF02458">
    <property type="entry name" value="Transferase"/>
    <property type="match status" value="1"/>
</dbReference>
<comment type="caution">
    <text evidence="3">The sequence shown here is derived from an EMBL/GenBank/DDBJ whole genome shotgun (WGS) entry which is preliminary data.</text>
</comment>
<dbReference type="GO" id="GO:0016740">
    <property type="term" value="F:transferase activity"/>
    <property type="evidence" value="ECO:0007669"/>
    <property type="project" value="UniProtKB-KW"/>
</dbReference>
<dbReference type="Proteomes" id="UP001295740">
    <property type="component" value="Unassembled WGS sequence"/>
</dbReference>
<name>A0AAI8W181_9PEZI</name>
<evidence type="ECO:0000313" key="4">
    <source>
        <dbReference type="Proteomes" id="UP001295740"/>
    </source>
</evidence>
<dbReference type="PANTHER" id="PTHR31896">
    <property type="entry name" value="FAMILY REGULATORY PROTEIN, PUTATIVE (AFU_ORTHOLOGUE AFUA_3G14730)-RELATED"/>
    <property type="match status" value="1"/>
</dbReference>
<evidence type="ECO:0000256" key="1">
    <source>
        <dbReference type="ARBA" id="ARBA00022679"/>
    </source>
</evidence>
<dbReference type="EMBL" id="CAUWAG010000020">
    <property type="protein sequence ID" value="CAJ2514203.1"/>
    <property type="molecule type" value="Genomic_DNA"/>
</dbReference>
<keyword evidence="1" id="KW-0808">Transferase</keyword>
<proteinExistence type="predicted"/>
<keyword evidence="4" id="KW-1185">Reference proteome</keyword>
<dbReference type="AlphaFoldDB" id="A0AAI8W181"/>
<reference evidence="3" key="1">
    <citation type="submission" date="2023-10" db="EMBL/GenBank/DDBJ databases">
        <authorList>
            <person name="Hackl T."/>
        </authorList>
    </citation>
    <scope>NUCLEOTIDE SEQUENCE</scope>
</reference>
<accession>A0AAI8W181</accession>
<dbReference type="PANTHER" id="PTHR31896:SF13">
    <property type="entry name" value="TRICHOTHECENE 3-O-ACETYLTRANSFERASE"/>
    <property type="match status" value="1"/>
</dbReference>
<dbReference type="InterPro" id="IPR051283">
    <property type="entry name" value="Sec_Metabolite_Acyltrans"/>
</dbReference>
<protein>
    <submittedName>
        <fullName evidence="3">Uu.00g023220.m01.CDS01</fullName>
    </submittedName>
</protein>
<dbReference type="InterPro" id="IPR023213">
    <property type="entry name" value="CAT-like_dom_sf"/>
</dbReference>
<evidence type="ECO:0000256" key="2">
    <source>
        <dbReference type="SAM" id="MobiDB-lite"/>
    </source>
</evidence>
<feature type="compositionally biased region" description="Basic and acidic residues" evidence="2">
    <location>
        <begin position="217"/>
        <end position="229"/>
    </location>
</feature>
<sequence>MPKRKVIELHPTGWENDPADELLKLGTLDYCVGQVYTNYALFFKLSDAEKPKVIPVLTRGLQVLLSQCRQLCGIIEEHPDGGLCFHKKRDSVVEFHVQWLDGPEGEGKYPTLDELEKRHFTTQSLGDLDTWCVAPMTYGERPAARPTSNPKVAAFKATFIRGGMVFMMHHHHYCNDIMGWAGEMHQLAENCAAVWRSPDSPSLPPWDPACLDYTRVRRPDPPEDQRVDGPPRPTKHPGHKTGQWLLLHLPKRKMAELKKMASPEDGSYWISSHDAYSAYLWRMLSKHRAKVFDQDLTQHLLWGEAVNMRTRFNGTPLPKRIQGNVVSVAMSATAGVPQLTAAEVISEAPLTKLAWFNRQLTNLSTEENLQTTLSAVAAVRNKTTLFLRMDSFPPLSNITTDWRDSAPFEADFGFGRPCALRHPFDTVTPGYIIIFPARANGGPAGEDEGFEFLVGFEKEAVDSLISDPEFNRYFEFRGIDAEEPTNDTGVMQVM</sequence>
<gene>
    <name evidence="3" type="ORF">KHLLAP_LOCUS14671</name>
</gene>
<dbReference type="Gene3D" id="3.30.559.10">
    <property type="entry name" value="Chloramphenicol acetyltransferase-like domain"/>
    <property type="match status" value="2"/>
</dbReference>
<evidence type="ECO:0000313" key="3">
    <source>
        <dbReference type="EMBL" id="CAJ2514203.1"/>
    </source>
</evidence>
<feature type="region of interest" description="Disordered" evidence="2">
    <location>
        <begin position="217"/>
        <end position="241"/>
    </location>
</feature>
<organism evidence="3 4">
    <name type="scientific">Anthostomella pinea</name>
    <dbReference type="NCBI Taxonomy" id="933095"/>
    <lineage>
        <taxon>Eukaryota</taxon>
        <taxon>Fungi</taxon>
        <taxon>Dikarya</taxon>
        <taxon>Ascomycota</taxon>
        <taxon>Pezizomycotina</taxon>
        <taxon>Sordariomycetes</taxon>
        <taxon>Xylariomycetidae</taxon>
        <taxon>Xylariales</taxon>
        <taxon>Xylariaceae</taxon>
        <taxon>Anthostomella</taxon>
    </lineage>
</organism>